<accession>A0ABZ2UR22</accession>
<feature type="region of interest" description="Disordered" evidence="1">
    <location>
        <begin position="199"/>
        <end position="220"/>
    </location>
</feature>
<reference evidence="3 4" key="1">
    <citation type="submission" date="2024-04" db="EMBL/GenBank/DDBJ databases">
        <title>Okeanomitos corallinicola gen. &amp; sp. nov. (Nostocales, Cyanobacteria), a new toxic marine heterocyst-forming cyanobacterium from a coral reef.</title>
        <authorList>
            <person name="Li H."/>
            <person name="Li R."/>
            <person name="Kang J."/>
            <person name="Hii K.S."/>
            <person name="Mohamed H.F."/>
            <person name="Xu X."/>
            <person name="Luo Z."/>
        </authorList>
    </citation>
    <scope>NUCLEOTIDE SEQUENCE [LARGE SCALE GENOMIC DNA]</scope>
    <source>
        <strain evidence="3 4">TIOX110</strain>
    </source>
</reference>
<keyword evidence="2" id="KW-0812">Transmembrane</keyword>
<protein>
    <submittedName>
        <fullName evidence="3">Uncharacterized protein</fullName>
    </submittedName>
</protein>
<evidence type="ECO:0000313" key="3">
    <source>
        <dbReference type="EMBL" id="WZB87816.1"/>
    </source>
</evidence>
<keyword evidence="4" id="KW-1185">Reference proteome</keyword>
<feature type="compositionally biased region" description="Low complexity" evidence="1">
    <location>
        <begin position="201"/>
        <end position="220"/>
    </location>
</feature>
<proteinExistence type="predicted"/>
<keyword evidence="2" id="KW-0472">Membrane</keyword>
<feature type="transmembrane region" description="Helical" evidence="2">
    <location>
        <begin position="121"/>
        <end position="142"/>
    </location>
</feature>
<dbReference type="Proteomes" id="UP001483337">
    <property type="component" value="Chromosome"/>
</dbReference>
<feature type="transmembrane region" description="Helical" evidence="2">
    <location>
        <begin position="66"/>
        <end position="88"/>
    </location>
</feature>
<dbReference type="RefSeq" id="WP_353930727.1">
    <property type="nucleotide sequence ID" value="NZ_CP150886.1"/>
</dbReference>
<feature type="region of interest" description="Disordered" evidence="1">
    <location>
        <begin position="234"/>
        <end position="254"/>
    </location>
</feature>
<dbReference type="EMBL" id="CP150886">
    <property type="protein sequence ID" value="WZB87816.1"/>
    <property type="molecule type" value="Genomic_DNA"/>
</dbReference>
<feature type="transmembrane region" description="Helical" evidence="2">
    <location>
        <begin position="162"/>
        <end position="181"/>
    </location>
</feature>
<organism evidence="3 4">
    <name type="scientific">Okeanomitos corallinicola TIOX110</name>
    <dbReference type="NCBI Taxonomy" id="3133117"/>
    <lineage>
        <taxon>Bacteria</taxon>
        <taxon>Bacillati</taxon>
        <taxon>Cyanobacteriota</taxon>
        <taxon>Cyanophyceae</taxon>
        <taxon>Nostocales</taxon>
        <taxon>Aphanizomenonaceae</taxon>
        <taxon>Okeanomitos</taxon>
    </lineage>
</organism>
<evidence type="ECO:0000256" key="2">
    <source>
        <dbReference type="SAM" id="Phobius"/>
    </source>
</evidence>
<keyword evidence="2" id="KW-1133">Transmembrane helix</keyword>
<name>A0ABZ2UR22_9CYAN</name>
<gene>
    <name evidence="3" type="ORF">WJM97_21060</name>
</gene>
<evidence type="ECO:0000313" key="4">
    <source>
        <dbReference type="Proteomes" id="UP001483337"/>
    </source>
</evidence>
<sequence length="333" mass="38260">MTKLNTTKVGNQTPKKYRWPIWFPYPNSWLKALFIALFLRVIAFVFTNTGELGFKIASFTNSPELLIIFSILAVISPIFVITFTHHIFHVIIGKFFPSIQAPEIGKTQVFMPGIVSIWEGLYGWMAIVLSTLISFLFIIIFFPISNLNLYQSVEFYTEFQETITVIFGSIWIITVALLYQIDFLFKRRLLFVSLENSNKEQNSPSLNNTQTNLTNDNNNSVDVEMDRLRGSMGLTEMKGTKKPSTHSQSSHNTTDDNFQKALKLAKNAAQLTRTANTKSEWYQVGKEWQKTIEMLKTVPISHPNYAAAQEKIIDYQKYINYAQKIINSKHINN</sequence>
<evidence type="ECO:0000256" key="1">
    <source>
        <dbReference type="SAM" id="MobiDB-lite"/>
    </source>
</evidence>
<feature type="transmembrane region" description="Helical" evidence="2">
    <location>
        <begin position="28"/>
        <end position="46"/>
    </location>
</feature>